<feature type="domain" description="10TM putative phosphate transporter extracellular tail" evidence="10">
    <location>
        <begin position="844"/>
        <end position="936"/>
    </location>
</feature>
<evidence type="ECO:0000256" key="6">
    <source>
        <dbReference type="ARBA" id="ARBA00023136"/>
    </source>
</evidence>
<dbReference type="GO" id="GO:0005886">
    <property type="term" value="C:plasma membrane"/>
    <property type="evidence" value="ECO:0007669"/>
    <property type="project" value="TreeGrafter"/>
</dbReference>
<comment type="subcellular location">
    <subcellularLocation>
        <location evidence="1">Membrane</location>
        <topology evidence="1">Multi-pass membrane protein</topology>
    </subcellularLocation>
</comment>
<evidence type="ECO:0000313" key="14">
    <source>
        <dbReference type="Proteomes" id="UP000008383"/>
    </source>
</evidence>
<feature type="transmembrane region" description="Helical" evidence="8">
    <location>
        <begin position="740"/>
        <end position="760"/>
    </location>
</feature>
<gene>
    <name evidence="13" type="ORF">TRV_01716</name>
</gene>
<dbReference type="Pfam" id="PF12621">
    <property type="entry name" value="PHM7_ext"/>
    <property type="match status" value="1"/>
</dbReference>
<dbReference type="Proteomes" id="UP000008383">
    <property type="component" value="Unassembled WGS sequence"/>
</dbReference>
<dbReference type="Pfam" id="PF14703">
    <property type="entry name" value="PHM7_cyt"/>
    <property type="match status" value="1"/>
</dbReference>
<feature type="transmembrane region" description="Helical" evidence="8">
    <location>
        <begin position="232"/>
        <end position="251"/>
    </location>
</feature>
<evidence type="ECO:0000256" key="3">
    <source>
        <dbReference type="ARBA" id="ARBA00022448"/>
    </source>
</evidence>
<feature type="region of interest" description="Disordered" evidence="7">
    <location>
        <begin position="1"/>
        <end position="49"/>
    </location>
</feature>
<reference evidence="14" key="1">
    <citation type="journal article" date="2011" name="Genome Biol.">
        <title>Comparative and functional genomics provide insights into the pathogenicity of dermatophytic fungi.</title>
        <authorList>
            <person name="Burmester A."/>
            <person name="Shelest E."/>
            <person name="Gloeckner G."/>
            <person name="Heddergott C."/>
            <person name="Schindler S."/>
            <person name="Staib P."/>
            <person name="Heidel A."/>
            <person name="Felder M."/>
            <person name="Petzold A."/>
            <person name="Szafranski K."/>
            <person name="Feuermann M."/>
            <person name="Pedruzzi I."/>
            <person name="Priebe S."/>
            <person name="Groth M."/>
            <person name="Winkler R."/>
            <person name="Li W."/>
            <person name="Kniemeyer O."/>
            <person name="Schroeckh V."/>
            <person name="Hertweck C."/>
            <person name="Hube B."/>
            <person name="White T.C."/>
            <person name="Platzer M."/>
            <person name="Guthke R."/>
            <person name="Heitman J."/>
            <person name="Woestemeyer J."/>
            <person name="Zipfel P.F."/>
            <person name="Monod M."/>
            <person name="Brakhage A.A."/>
        </authorList>
    </citation>
    <scope>NUCLEOTIDE SEQUENCE [LARGE SCALE GENOMIC DNA]</scope>
    <source>
        <strain evidence="14">HKI 0517</strain>
    </source>
</reference>
<dbReference type="Pfam" id="PF02714">
    <property type="entry name" value="RSN1_7TM"/>
    <property type="match status" value="1"/>
</dbReference>
<evidence type="ECO:0000256" key="7">
    <source>
        <dbReference type="SAM" id="MobiDB-lite"/>
    </source>
</evidence>
<protein>
    <recommendedName>
        <fullName evidence="15">DUF221 domain protein</fullName>
    </recommendedName>
</protein>
<evidence type="ECO:0000259" key="9">
    <source>
        <dbReference type="Pfam" id="PF02714"/>
    </source>
</evidence>
<evidence type="ECO:0000259" key="10">
    <source>
        <dbReference type="Pfam" id="PF12621"/>
    </source>
</evidence>
<dbReference type="Pfam" id="PF13967">
    <property type="entry name" value="RSN1_TM"/>
    <property type="match status" value="1"/>
</dbReference>
<feature type="transmembrane region" description="Helical" evidence="8">
    <location>
        <begin position="529"/>
        <end position="553"/>
    </location>
</feature>
<feature type="compositionally biased region" description="Low complexity" evidence="7">
    <location>
        <begin position="12"/>
        <end position="25"/>
    </location>
</feature>
<feature type="transmembrane region" description="Helical" evidence="8">
    <location>
        <begin position="622"/>
        <end position="651"/>
    </location>
</feature>
<feature type="transmembrane region" description="Helical" evidence="8">
    <location>
        <begin position="177"/>
        <end position="199"/>
    </location>
</feature>
<feature type="domain" description="CSC1/OSCA1-like 7TM region" evidence="9">
    <location>
        <begin position="484"/>
        <end position="754"/>
    </location>
</feature>
<dbReference type="PANTHER" id="PTHR13018">
    <property type="entry name" value="PROBABLE MEMBRANE PROTEIN DUF221-RELATED"/>
    <property type="match status" value="1"/>
</dbReference>
<dbReference type="InterPro" id="IPR027815">
    <property type="entry name" value="CSC1/OSCA1-like_cyt"/>
</dbReference>
<keyword evidence="14" id="KW-1185">Reference proteome</keyword>
<feature type="domain" description="CSC1/OSCA1-like cytosolic" evidence="12">
    <location>
        <begin position="276"/>
        <end position="470"/>
    </location>
</feature>
<dbReference type="GeneID" id="9577113"/>
<keyword evidence="4 8" id="KW-0812">Transmembrane</keyword>
<dbReference type="KEGG" id="tve:TRV_01716"/>
<feature type="transmembrane region" description="Helical" evidence="8">
    <location>
        <begin position="688"/>
        <end position="711"/>
    </location>
</feature>
<evidence type="ECO:0000256" key="4">
    <source>
        <dbReference type="ARBA" id="ARBA00022692"/>
    </source>
</evidence>
<dbReference type="OrthoDB" id="1076608at2759"/>
<dbReference type="RefSeq" id="XP_003024117.1">
    <property type="nucleotide sequence ID" value="XM_003024071.1"/>
</dbReference>
<evidence type="ECO:0000259" key="12">
    <source>
        <dbReference type="Pfam" id="PF14703"/>
    </source>
</evidence>
<evidence type="ECO:0000256" key="1">
    <source>
        <dbReference type="ARBA" id="ARBA00004141"/>
    </source>
</evidence>
<name>D4D3Q5_TRIVH</name>
<comment type="caution">
    <text evidence="13">The sequence shown here is derived from an EMBL/GenBank/DDBJ whole genome shotgun (WGS) entry which is preliminary data.</text>
</comment>
<comment type="similarity">
    <text evidence="2">Belongs to the CSC1 (TC 1.A.17) family.</text>
</comment>
<feature type="domain" description="CSC1/OSCA1-like N-terminal transmembrane" evidence="11">
    <location>
        <begin position="100"/>
        <end position="253"/>
    </location>
</feature>
<evidence type="ECO:0000313" key="13">
    <source>
        <dbReference type="EMBL" id="EFE43506.1"/>
    </source>
</evidence>
<dbReference type="PANTHER" id="PTHR13018:SF26">
    <property type="entry name" value="DOMAIN PROTEIN, PUTATIVE (AFU_ORTHOLOGUE AFUA_5G10920)-RELATED"/>
    <property type="match status" value="1"/>
</dbReference>
<sequence length="944" mass="104559">MAQSATALPFYSSSAAASPRLSSPLPLLPTPTRPRSTPISLPPPDVDHRIDAGEEEALSHHHSLARVSSQVLAAMDALNVFAKRDEPEKPSEASNSLSGFLSTLVPTAIISAIMVVLFLILRQSQRRQYVPRTYIGALRQHERTPAPKPGLFGWVSSMWSLPDTYVLRHQSMDAYLLLRYLKIATALCFFGCLITWPVLFPVNITGHGGRQQLDMLAIGNVDAKRPGNLYRYFAHCFVAWAFVGFVFWMVTRELLYFINLRQAYFMSPLYAERISSKTVLFTSVPEEYCDEAKMRAMYGNDKVKNVWLVTDVKELEKLVEERDKAAFLLEGAETKLIKMANVARGKALQKGGEVDDPAAHGNIGEAESGSVAARWVKPNQRPTHRLLPIIGKKVDSINWAREEIGRLTPDIDNLQRNHLNGQAKRISAVFVEFINQNEAQAAYQMLAHNLPLHMAPRYIGINPSDIIWSNLRIKWWELIIRYSVTIAAVTALIVFWAIPVAAVGAISNIDYLMAKVPFLRFIGKIPPVILGVVTGLLPTILLAVLMALLPIVLRLLAKLGGCPTKAAVELRTQNFYFGFQVVQVFLVVTLSSAASSAVSDIIKNPSSAPGLLARSIPTASNFYISYIILQGLTFSAGALLQIAGLIISKLLGMILDNTPRKMYIRWATLSGMGWGTILPVLTNLVVIAITYGAIAPLVLGFATVGMLLFYLSFRYNVLYVNDTDIDTKGMIYPRALKQTLVGCYLLIICLIGLFAIGTASDRSATAPMILMIVFLVFTILYHISLINAVNPLLNYLPKNLEAVEQQHQALLAQNNNGQPAAHNGDVEKGDVRGATNQPNMIAKFLGLNKYEGYEQLRELVPHGAYDTDYPAEVERNAYYHPSITSTAPLLWIPRDAAGVSRQEVIHTSRYIGITDEDATINDQGKIAWDEERGAPPIQEEKIYY</sequence>
<keyword evidence="6 8" id="KW-0472">Membrane</keyword>
<evidence type="ECO:0000256" key="8">
    <source>
        <dbReference type="SAM" id="Phobius"/>
    </source>
</evidence>
<evidence type="ECO:0000256" key="2">
    <source>
        <dbReference type="ARBA" id="ARBA00007779"/>
    </source>
</evidence>
<dbReference type="InterPro" id="IPR022257">
    <property type="entry name" value="PHM7_ext"/>
</dbReference>
<feature type="transmembrane region" description="Helical" evidence="8">
    <location>
        <begin position="663"/>
        <end position="682"/>
    </location>
</feature>
<feature type="transmembrane region" description="Helical" evidence="8">
    <location>
        <begin position="574"/>
        <end position="602"/>
    </location>
</feature>
<dbReference type="InterPro" id="IPR045122">
    <property type="entry name" value="Csc1-like"/>
</dbReference>
<dbReference type="AlphaFoldDB" id="D4D3Q5"/>
<feature type="transmembrane region" description="Helical" evidence="8">
    <location>
        <begin position="766"/>
        <end position="789"/>
    </location>
</feature>
<dbReference type="InterPro" id="IPR032880">
    <property type="entry name" value="CSC1/OSCA1-like_N"/>
</dbReference>
<keyword evidence="5 8" id="KW-1133">Transmembrane helix</keyword>
<evidence type="ECO:0000259" key="11">
    <source>
        <dbReference type="Pfam" id="PF13967"/>
    </source>
</evidence>
<dbReference type="HOGENOM" id="CLU_002458_2_1_1"/>
<evidence type="ECO:0008006" key="15">
    <source>
        <dbReference type="Google" id="ProtNLM"/>
    </source>
</evidence>
<feature type="transmembrane region" description="Helical" evidence="8">
    <location>
        <begin position="100"/>
        <end position="121"/>
    </location>
</feature>
<accession>D4D3Q5</accession>
<keyword evidence="3" id="KW-0813">Transport</keyword>
<dbReference type="InterPro" id="IPR003864">
    <property type="entry name" value="CSC1/OSCA1-like_7TM"/>
</dbReference>
<feature type="transmembrane region" description="Helical" evidence="8">
    <location>
        <begin position="482"/>
        <end position="509"/>
    </location>
</feature>
<proteinExistence type="inferred from homology"/>
<dbReference type="EMBL" id="ACYE01000088">
    <property type="protein sequence ID" value="EFE43506.1"/>
    <property type="molecule type" value="Genomic_DNA"/>
</dbReference>
<organism evidence="13 14">
    <name type="scientific">Trichophyton verrucosum (strain HKI 0517)</name>
    <dbReference type="NCBI Taxonomy" id="663202"/>
    <lineage>
        <taxon>Eukaryota</taxon>
        <taxon>Fungi</taxon>
        <taxon>Dikarya</taxon>
        <taxon>Ascomycota</taxon>
        <taxon>Pezizomycotina</taxon>
        <taxon>Eurotiomycetes</taxon>
        <taxon>Eurotiomycetidae</taxon>
        <taxon>Onygenales</taxon>
        <taxon>Arthrodermataceae</taxon>
        <taxon>Trichophyton</taxon>
    </lineage>
</organism>
<dbReference type="GO" id="GO:0005227">
    <property type="term" value="F:calcium-activated cation channel activity"/>
    <property type="evidence" value="ECO:0007669"/>
    <property type="project" value="InterPro"/>
</dbReference>
<evidence type="ECO:0000256" key="5">
    <source>
        <dbReference type="ARBA" id="ARBA00022989"/>
    </source>
</evidence>